<gene>
    <name evidence="1" type="ORF">ADIS_0467</name>
</gene>
<comment type="caution">
    <text evidence="1">The sequence shown here is derived from an EMBL/GenBank/DDBJ whole genome shotgun (WGS) entry which is preliminary data.</text>
</comment>
<accession>R7ZY26</accession>
<dbReference type="AlphaFoldDB" id="R7ZY26"/>
<keyword evidence="2" id="KW-1185">Reference proteome</keyword>
<dbReference type="Proteomes" id="UP000013909">
    <property type="component" value="Unassembled WGS sequence"/>
</dbReference>
<sequence>MSRIQPLASWIPQLDQDGSGLGLIGFGFPADLSRVSKMVSILPLSQQGHLYRSLPYFSSIRQIKKTSVLRKHHPAGKKLYYFLPKNAYLCTTL</sequence>
<name>R7ZY26_9BACT</name>
<dbReference type="STRING" id="1232681.ADIS_0467"/>
<reference evidence="1 2" key="1">
    <citation type="submission" date="2013-02" db="EMBL/GenBank/DDBJ databases">
        <title>A novel strain isolated from Lonar lake, Maharashtra, India.</title>
        <authorList>
            <person name="Singh A."/>
        </authorList>
    </citation>
    <scope>NUCLEOTIDE SEQUENCE [LARGE SCALE GENOMIC DNA]</scope>
    <source>
        <strain evidence="1 2">AK24</strain>
    </source>
</reference>
<dbReference type="EMBL" id="AQHR01000020">
    <property type="protein sequence ID" value="EON79050.1"/>
    <property type="molecule type" value="Genomic_DNA"/>
</dbReference>
<evidence type="ECO:0000313" key="2">
    <source>
        <dbReference type="Proteomes" id="UP000013909"/>
    </source>
</evidence>
<proteinExistence type="predicted"/>
<organism evidence="1 2">
    <name type="scientific">Lunatimonas lonarensis</name>
    <dbReference type="NCBI Taxonomy" id="1232681"/>
    <lineage>
        <taxon>Bacteria</taxon>
        <taxon>Pseudomonadati</taxon>
        <taxon>Bacteroidota</taxon>
        <taxon>Cytophagia</taxon>
        <taxon>Cytophagales</taxon>
        <taxon>Cyclobacteriaceae</taxon>
    </lineage>
</organism>
<protein>
    <submittedName>
        <fullName evidence="1">Uncharacterized protein</fullName>
    </submittedName>
</protein>
<evidence type="ECO:0000313" key="1">
    <source>
        <dbReference type="EMBL" id="EON79050.1"/>
    </source>
</evidence>